<dbReference type="PANTHER" id="PTHR13354">
    <property type="entry name" value="ROUND SPERMATID BASIC PROTEIN 1"/>
    <property type="match status" value="1"/>
</dbReference>
<protein>
    <recommendedName>
        <fullName evidence="5">Round spermatid basic protein 1-like protein</fullName>
    </recommendedName>
</protein>
<dbReference type="PANTHER" id="PTHR13354:SF11">
    <property type="entry name" value="LYSINE-SPECIFIC DEMETHYLASE 9"/>
    <property type="match status" value="1"/>
</dbReference>
<feature type="compositionally biased region" description="Basic and acidic residues" evidence="2">
    <location>
        <begin position="793"/>
        <end position="871"/>
    </location>
</feature>
<gene>
    <name evidence="3" type="ORF">DGAL_LOCUS15083</name>
</gene>
<feature type="region of interest" description="Disordered" evidence="2">
    <location>
        <begin position="1"/>
        <end position="36"/>
    </location>
</feature>
<feature type="compositionally biased region" description="Basic residues" evidence="2">
    <location>
        <begin position="872"/>
        <end position="889"/>
    </location>
</feature>
<evidence type="ECO:0008006" key="5">
    <source>
        <dbReference type="Google" id="ProtNLM"/>
    </source>
</evidence>
<feature type="compositionally biased region" description="Basic and acidic residues" evidence="2">
    <location>
        <begin position="588"/>
        <end position="598"/>
    </location>
</feature>
<dbReference type="Proteomes" id="UP000789390">
    <property type="component" value="Unassembled WGS sequence"/>
</dbReference>
<evidence type="ECO:0000313" key="3">
    <source>
        <dbReference type="EMBL" id="CAH0111437.1"/>
    </source>
</evidence>
<comment type="caution">
    <text evidence="3">The sequence shown here is derived from an EMBL/GenBank/DDBJ whole genome shotgun (WGS) entry which is preliminary data.</text>
</comment>
<feature type="compositionally biased region" description="Polar residues" evidence="2">
    <location>
        <begin position="26"/>
        <end position="36"/>
    </location>
</feature>
<keyword evidence="4" id="KW-1185">Reference proteome</keyword>
<dbReference type="OrthoDB" id="6020087at2759"/>
<feature type="compositionally biased region" description="Basic and acidic residues" evidence="2">
    <location>
        <begin position="607"/>
        <end position="674"/>
    </location>
</feature>
<dbReference type="EMBL" id="CAKKLH010000314">
    <property type="protein sequence ID" value="CAH0111437.1"/>
    <property type="molecule type" value="Genomic_DNA"/>
</dbReference>
<feature type="region of interest" description="Disordered" evidence="2">
    <location>
        <begin position="96"/>
        <end position="136"/>
    </location>
</feature>
<organism evidence="3 4">
    <name type="scientific">Daphnia galeata</name>
    <dbReference type="NCBI Taxonomy" id="27404"/>
    <lineage>
        <taxon>Eukaryota</taxon>
        <taxon>Metazoa</taxon>
        <taxon>Ecdysozoa</taxon>
        <taxon>Arthropoda</taxon>
        <taxon>Crustacea</taxon>
        <taxon>Branchiopoda</taxon>
        <taxon>Diplostraca</taxon>
        <taxon>Cladocera</taxon>
        <taxon>Anomopoda</taxon>
        <taxon>Daphniidae</taxon>
        <taxon>Daphnia</taxon>
    </lineage>
</organism>
<feature type="region of interest" description="Disordered" evidence="2">
    <location>
        <begin position="588"/>
        <end position="930"/>
    </location>
</feature>
<evidence type="ECO:0000256" key="2">
    <source>
        <dbReference type="SAM" id="MobiDB-lite"/>
    </source>
</evidence>
<evidence type="ECO:0000256" key="1">
    <source>
        <dbReference type="ARBA" id="ARBA00010560"/>
    </source>
</evidence>
<accession>A0A8J2S292</accession>
<feature type="compositionally biased region" description="Basic and acidic residues" evidence="2">
    <location>
        <begin position="900"/>
        <end position="914"/>
    </location>
</feature>
<feature type="compositionally biased region" description="Basic and acidic residues" evidence="2">
    <location>
        <begin position="680"/>
        <end position="774"/>
    </location>
</feature>
<comment type="similarity">
    <text evidence="1">Belongs to the round spermatid basic protein 1 family.</text>
</comment>
<name>A0A8J2S292_9CRUS</name>
<dbReference type="InterPro" id="IPR026306">
    <property type="entry name" value="RSBN1/Dpy-2/CEP530"/>
</dbReference>
<sequence length="974" mass="110966">MAERDHSVLSVPESETMSKLDFTGFESENSPVNNEANCSDVKLSEFIRNLPGLPSNNSLLTTNDVVSCDAASGPLEDSSEPQCAVKTENCDNTAIKEEFTPSSLPEHSTTSSKSEKSEVKSRDRHSRHKSSRDCRKCNERRKTKRCNVGVQCRIDKHLSKTTALQASIPRSIYSSSSVPHWEHHKYASLIKLETYPNGNASALHMSQDEIDRLNLNERELKELADEFLKLSFSEDENGFAHYVMSIVHNAASYMPDLLDHMAENYPNLTVKNGVLGRNSDIESSNMASFKDQVYKTYSGGTFRQGPLHQISLVGTVTEEVGGYFPKFLEMLEKNIFLKLSMPWGETSIVKMENPLESNDGPILWIRPGEQMLPTAELNANRSPIKRKRTGINELRNLQYLPRSLEAREVLFEDRTRAHADHVGHGLDRMTTAAVGILKAVRCGDKSKINRITKDVVAFHAGDFNDLVSLLQLDTYEPPISQCVQWVEDAKLNQLHREGIRYAKIPLYDNDIYFLPRNVIHQFRTVSAVTSIAWHVRLRQYYPELVKVYKRMATEEGGLAAIDEDLRRHGLKRYVPSAAMAENCDLENHRSKLRVPDERTTEDESEEEYIKTDRVKKHEERDKEGKKGERIKETKKEAVKLDNHVEDSKAKSALREEKLEKPRSSSDREKLKDAEQQTDCKTSKEHKKPEEKFDKTKRPEQLSKDSKKMDEKHDRCKKPDDGGKEFKQGDEKPVKSDRHDKGTESKKDGKSKNKEERCNDDVKSDRLKDPGKNSEDCNGVTKNEEPTLINEEIQEVKEPAPKQEVSEKQRRKSPENEPLKDRDVKKDHKVRREDDKNGNRSREHRKEKSKDGESKSGTHNRSEHKDIRSSKIHDHKHSNKSSKEERHKRKAENEESASGVEIKKNKSDHSIESGKQKSQNGSPIVAPSSDSKIYCVPKVWPKLAAVKKDLFTSGDLLGSIMSSMLPVTKAKEEND</sequence>
<dbReference type="GO" id="GO:0005634">
    <property type="term" value="C:nucleus"/>
    <property type="evidence" value="ECO:0007669"/>
    <property type="project" value="InterPro"/>
</dbReference>
<reference evidence="3" key="1">
    <citation type="submission" date="2021-11" db="EMBL/GenBank/DDBJ databases">
        <authorList>
            <person name="Schell T."/>
        </authorList>
    </citation>
    <scope>NUCLEOTIDE SEQUENCE</scope>
    <source>
        <strain evidence="3">M5</strain>
    </source>
</reference>
<dbReference type="AlphaFoldDB" id="A0A8J2S292"/>
<proteinExistence type="inferred from homology"/>
<evidence type="ECO:0000313" key="4">
    <source>
        <dbReference type="Proteomes" id="UP000789390"/>
    </source>
</evidence>